<evidence type="ECO:0000313" key="2">
    <source>
        <dbReference type="Proteomes" id="UP000199517"/>
    </source>
</evidence>
<name>A0A1I1TE92_9BURK</name>
<gene>
    <name evidence="1" type="ORF">SAMN04489710_103235</name>
</gene>
<evidence type="ECO:0000313" key="1">
    <source>
        <dbReference type="EMBL" id="SFD55458.1"/>
    </source>
</evidence>
<dbReference type="EMBL" id="FOMQ01000003">
    <property type="protein sequence ID" value="SFD55458.1"/>
    <property type="molecule type" value="Genomic_DNA"/>
</dbReference>
<keyword evidence="2" id="KW-1185">Reference proteome</keyword>
<dbReference type="Proteomes" id="UP000199517">
    <property type="component" value="Unassembled WGS sequence"/>
</dbReference>
<proteinExistence type="predicted"/>
<sequence>MTESNVTRTHSSSCDLAGTVPHGFVTVSIQTYYSIQHVQAAALFTRNIRSLESNLKGAPWSEEDRVAGLAYVAAALFSAVAFLEALASELYADAMVPHAGHLKHLSAGAIAAVAAAAENKQLQRSPITAKFDALLLAAGRDRLDKGATICQDVELVIDLRNELTHYKAAFFDMGTTGMNRMGAFVDGKLKRAISRKFLPRDDSTSQANSWMGAGCCQWATKAVVAYAEAVSSALGMRPLHDHVRKALSLEENSGDVSGDLSSLTLDK</sequence>
<dbReference type="RefSeq" id="WP_139225648.1">
    <property type="nucleotide sequence ID" value="NZ_FOMQ01000003.1"/>
</dbReference>
<dbReference type="AlphaFoldDB" id="A0A1I1TE92"/>
<dbReference type="OrthoDB" id="3696550at2"/>
<accession>A0A1I1TE92</accession>
<protein>
    <submittedName>
        <fullName evidence="1">Uncharacterized protein</fullName>
    </submittedName>
</protein>
<reference evidence="2" key="1">
    <citation type="submission" date="2016-10" db="EMBL/GenBank/DDBJ databases">
        <authorList>
            <person name="Varghese N."/>
            <person name="Submissions S."/>
        </authorList>
    </citation>
    <scope>NUCLEOTIDE SEQUENCE [LARGE SCALE GENOMIC DNA]</scope>
    <source>
        <strain evidence="2">DSM 7481</strain>
    </source>
</reference>
<organism evidence="1 2">
    <name type="scientific">Paracidovorax konjaci</name>
    <dbReference type="NCBI Taxonomy" id="32040"/>
    <lineage>
        <taxon>Bacteria</taxon>
        <taxon>Pseudomonadati</taxon>
        <taxon>Pseudomonadota</taxon>
        <taxon>Betaproteobacteria</taxon>
        <taxon>Burkholderiales</taxon>
        <taxon>Comamonadaceae</taxon>
        <taxon>Paracidovorax</taxon>
    </lineage>
</organism>